<gene>
    <name evidence="1" type="ORF">Pint_26893</name>
</gene>
<dbReference type="EMBL" id="CM047740">
    <property type="protein sequence ID" value="KAJ0039944.1"/>
    <property type="molecule type" value="Genomic_DNA"/>
</dbReference>
<reference evidence="2" key="1">
    <citation type="journal article" date="2023" name="G3 (Bethesda)">
        <title>Genome assembly and association tests identify interacting loci associated with vigor, precocity, and sex in interspecific pistachio rootstocks.</title>
        <authorList>
            <person name="Palmer W."/>
            <person name="Jacygrad E."/>
            <person name="Sagayaradj S."/>
            <person name="Cavanaugh K."/>
            <person name="Han R."/>
            <person name="Bertier L."/>
            <person name="Beede B."/>
            <person name="Kafkas S."/>
            <person name="Golino D."/>
            <person name="Preece J."/>
            <person name="Michelmore R."/>
        </authorList>
    </citation>
    <scope>NUCLEOTIDE SEQUENCE [LARGE SCALE GENOMIC DNA]</scope>
</reference>
<accession>A0ACC0YR88</accession>
<keyword evidence="2" id="KW-1185">Reference proteome</keyword>
<dbReference type="Proteomes" id="UP001163603">
    <property type="component" value="Chromosome 5"/>
</dbReference>
<sequence>MMDHLDRVLKRKRGLHEHFMIILGSRILRSTLSTVLLRLISMCLVDYFLYIFTWMLFYFHNYDEMALNILYRSFPS</sequence>
<evidence type="ECO:0000313" key="1">
    <source>
        <dbReference type="EMBL" id="KAJ0039944.1"/>
    </source>
</evidence>
<name>A0ACC0YR88_9ROSI</name>
<proteinExistence type="predicted"/>
<protein>
    <submittedName>
        <fullName evidence="1">Uncharacterized protein</fullName>
    </submittedName>
</protein>
<comment type="caution">
    <text evidence="1">The sequence shown here is derived from an EMBL/GenBank/DDBJ whole genome shotgun (WGS) entry which is preliminary data.</text>
</comment>
<evidence type="ECO:0000313" key="2">
    <source>
        <dbReference type="Proteomes" id="UP001163603"/>
    </source>
</evidence>
<organism evidence="1 2">
    <name type="scientific">Pistacia integerrima</name>
    <dbReference type="NCBI Taxonomy" id="434235"/>
    <lineage>
        <taxon>Eukaryota</taxon>
        <taxon>Viridiplantae</taxon>
        <taxon>Streptophyta</taxon>
        <taxon>Embryophyta</taxon>
        <taxon>Tracheophyta</taxon>
        <taxon>Spermatophyta</taxon>
        <taxon>Magnoliopsida</taxon>
        <taxon>eudicotyledons</taxon>
        <taxon>Gunneridae</taxon>
        <taxon>Pentapetalae</taxon>
        <taxon>rosids</taxon>
        <taxon>malvids</taxon>
        <taxon>Sapindales</taxon>
        <taxon>Anacardiaceae</taxon>
        <taxon>Pistacia</taxon>
    </lineage>
</organism>